<feature type="compositionally biased region" description="Polar residues" evidence="1">
    <location>
        <begin position="1482"/>
        <end position="1491"/>
    </location>
</feature>
<feature type="compositionally biased region" description="Basic and acidic residues" evidence="1">
    <location>
        <begin position="178"/>
        <end position="189"/>
    </location>
</feature>
<evidence type="ECO:0000256" key="1">
    <source>
        <dbReference type="SAM" id="MobiDB-lite"/>
    </source>
</evidence>
<accession>A0A9P4J169</accession>
<organism evidence="2 3">
    <name type="scientific">Myriangium duriaei CBS 260.36</name>
    <dbReference type="NCBI Taxonomy" id="1168546"/>
    <lineage>
        <taxon>Eukaryota</taxon>
        <taxon>Fungi</taxon>
        <taxon>Dikarya</taxon>
        <taxon>Ascomycota</taxon>
        <taxon>Pezizomycotina</taxon>
        <taxon>Dothideomycetes</taxon>
        <taxon>Dothideomycetidae</taxon>
        <taxon>Myriangiales</taxon>
        <taxon>Myriangiaceae</taxon>
        <taxon>Myriangium</taxon>
    </lineage>
</organism>
<feature type="compositionally biased region" description="Basic residues" evidence="1">
    <location>
        <begin position="477"/>
        <end position="492"/>
    </location>
</feature>
<feature type="compositionally biased region" description="Polar residues" evidence="1">
    <location>
        <begin position="147"/>
        <end position="156"/>
    </location>
</feature>
<feature type="compositionally biased region" description="Basic and acidic residues" evidence="1">
    <location>
        <begin position="137"/>
        <end position="146"/>
    </location>
</feature>
<proteinExistence type="predicted"/>
<feature type="compositionally biased region" description="Basic and acidic residues" evidence="1">
    <location>
        <begin position="417"/>
        <end position="433"/>
    </location>
</feature>
<feature type="compositionally biased region" description="Basic and acidic residues" evidence="1">
    <location>
        <begin position="493"/>
        <end position="523"/>
    </location>
</feature>
<feature type="region of interest" description="Disordered" evidence="1">
    <location>
        <begin position="1442"/>
        <end position="1788"/>
    </location>
</feature>
<feature type="compositionally biased region" description="Basic and acidic residues" evidence="1">
    <location>
        <begin position="222"/>
        <end position="231"/>
    </location>
</feature>
<keyword evidence="3" id="KW-1185">Reference proteome</keyword>
<feature type="compositionally biased region" description="Basic and acidic residues" evidence="1">
    <location>
        <begin position="272"/>
        <end position="283"/>
    </location>
</feature>
<feature type="compositionally biased region" description="Basic and acidic residues" evidence="1">
    <location>
        <begin position="558"/>
        <end position="574"/>
    </location>
</feature>
<feature type="compositionally biased region" description="Basic and acidic residues" evidence="1">
    <location>
        <begin position="1056"/>
        <end position="1071"/>
    </location>
</feature>
<feature type="compositionally biased region" description="Basic residues" evidence="1">
    <location>
        <begin position="284"/>
        <end position="293"/>
    </location>
</feature>
<feature type="region of interest" description="Disordered" evidence="1">
    <location>
        <begin position="85"/>
        <end position="326"/>
    </location>
</feature>
<feature type="region of interest" description="Disordered" evidence="1">
    <location>
        <begin position="351"/>
        <end position="460"/>
    </location>
</feature>
<name>A0A9P4J169_9PEZI</name>
<dbReference type="PANTHER" id="PTHR42105">
    <property type="entry name" value="DIM2-ASSOCIATED PROTEIN 1"/>
    <property type="match status" value="1"/>
</dbReference>
<feature type="compositionally biased region" description="Polar residues" evidence="1">
    <location>
        <begin position="302"/>
        <end position="326"/>
    </location>
</feature>
<reference evidence="2" key="1">
    <citation type="journal article" date="2020" name="Stud. Mycol.">
        <title>101 Dothideomycetes genomes: a test case for predicting lifestyles and emergence of pathogens.</title>
        <authorList>
            <person name="Haridas S."/>
            <person name="Albert R."/>
            <person name="Binder M."/>
            <person name="Bloem J."/>
            <person name="Labutti K."/>
            <person name="Salamov A."/>
            <person name="Andreopoulos B."/>
            <person name="Baker S."/>
            <person name="Barry K."/>
            <person name="Bills G."/>
            <person name="Bluhm B."/>
            <person name="Cannon C."/>
            <person name="Castanera R."/>
            <person name="Culley D."/>
            <person name="Daum C."/>
            <person name="Ezra D."/>
            <person name="Gonzalez J."/>
            <person name="Henrissat B."/>
            <person name="Kuo A."/>
            <person name="Liang C."/>
            <person name="Lipzen A."/>
            <person name="Lutzoni F."/>
            <person name="Magnuson J."/>
            <person name="Mondo S."/>
            <person name="Nolan M."/>
            <person name="Ohm R."/>
            <person name="Pangilinan J."/>
            <person name="Park H.-J."/>
            <person name="Ramirez L."/>
            <person name="Alfaro M."/>
            <person name="Sun H."/>
            <person name="Tritt A."/>
            <person name="Yoshinaga Y."/>
            <person name="Zwiers L.-H."/>
            <person name="Turgeon B."/>
            <person name="Goodwin S."/>
            <person name="Spatafora J."/>
            <person name="Crous P."/>
            <person name="Grigoriev I."/>
        </authorList>
    </citation>
    <scope>NUCLEOTIDE SEQUENCE</scope>
    <source>
        <strain evidence="2">CBS 260.36</strain>
    </source>
</reference>
<feature type="compositionally biased region" description="Acidic residues" evidence="1">
    <location>
        <begin position="1444"/>
        <end position="1455"/>
    </location>
</feature>
<feature type="compositionally biased region" description="Basic and acidic residues" evidence="1">
    <location>
        <begin position="751"/>
        <end position="760"/>
    </location>
</feature>
<dbReference type="OrthoDB" id="5382102at2759"/>
<feature type="compositionally biased region" description="Basic and acidic residues" evidence="1">
    <location>
        <begin position="1366"/>
        <end position="1381"/>
    </location>
</feature>
<comment type="caution">
    <text evidence="2">The sequence shown here is derived from an EMBL/GenBank/DDBJ whole genome shotgun (WGS) entry which is preliminary data.</text>
</comment>
<feature type="region of interest" description="Disordered" evidence="1">
    <location>
        <begin position="476"/>
        <end position="580"/>
    </location>
</feature>
<feature type="region of interest" description="Disordered" evidence="1">
    <location>
        <begin position="965"/>
        <end position="1071"/>
    </location>
</feature>
<feature type="compositionally biased region" description="Basic and acidic residues" evidence="1">
    <location>
        <begin position="1584"/>
        <end position="1597"/>
    </location>
</feature>
<feature type="compositionally biased region" description="Polar residues" evidence="1">
    <location>
        <begin position="785"/>
        <end position="794"/>
    </location>
</feature>
<feature type="compositionally biased region" description="Basic and acidic residues" evidence="1">
    <location>
        <begin position="1558"/>
        <end position="1570"/>
    </location>
</feature>
<feature type="compositionally biased region" description="Polar residues" evidence="1">
    <location>
        <begin position="762"/>
        <end position="773"/>
    </location>
</feature>
<dbReference type="EMBL" id="ML996088">
    <property type="protein sequence ID" value="KAF2151420.1"/>
    <property type="molecule type" value="Genomic_DNA"/>
</dbReference>
<feature type="compositionally biased region" description="Basic and acidic residues" evidence="1">
    <location>
        <begin position="976"/>
        <end position="987"/>
    </location>
</feature>
<feature type="compositionally biased region" description="Polar residues" evidence="1">
    <location>
        <begin position="1723"/>
        <end position="1733"/>
    </location>
</feature>
<feature type="compositionally biased region" description="Basic and acidic residues" evidence="1">
    <location>
        <begin position="448"/>
        <end position="460"/>
    </location>
</feature>
<feature type="compositionally biased region" description="Basic and acidic residues" evidence="1">
    <location>
        <begin position="1616"/>
        <end position="1627"/>
    </location>
</feature>
<feature type="region of interest" description="Disordered" evidence="1">
    <location>
        <begin position="1356"/>
        <end position="1415"/>
    </location>
</feature>
<feature type="region of interest" description="Disordered" evidence="1">
    <location>
        <begin position="673"/>
        <end position="705"/>
    </location>
</feature>
<dbReference type="PANTHER" id="PTHR42105:SF1">
    <property type="entry name" value="TRANSALDOLASE"/>
    <property type="match status" value="1"/>
</dbReference>
<feature type="region of interest" description="Disordered" evidence="1">
    <location>
        <begin position="1802"/>
        <end position="1851"/>
    </location>
</feature>
<feature type="compositionally biased region" description="Polar residues" evidence="1">
    <location>
        <begin position="1677"/>
        <end position="1688"/>
    </location>
</feature>
<evidence type="ECO:0000313" key="2">
    <source>
        <dbReference type="EMBL" id="KAF2151420.1"/>
    </source>
</evidence>
<gene>
    <name evidence="2" type="ORF">K461DRAFT_322673</name>
</gene>
<feature type="region of interest" description="Disordered" evidence="1">
    <location>
        <begin position="1"/>
        <end position="71"/>
    </location>
</feature>
<feature type="region of interest" description="Disordered" evidence="1">
    <location>
        <begin position="618"/>
        <end position="641"/>
    </location>
</feature>
<sequence>MGVDTRKPPLPAPTEDPSSMDNETDLATDLSRRTDRTSYSIPEDGSPITISTTKLHAPKDGKLSHGRQKSQTSLLIEYFEAGKMGDKSRAKPSVRVKVTPSGARKSKSGSDAVQITGIGKDRKPSYTRRISLGSKTETVEKVDGTEVSRSTDSNVSARPPIEIEVLDPNNSDLSTSRHSRDLRYLEHSSDISSMPPDSLLETTAIHAASGDHVHPLQRKRSRSLERQEHGTTTHLDTPGHARTRSLSRERITQKVMEKLAGRPIESSSRKNRNVEYEPDTKPAKERRRRSSKSQHHEEVASPGSSQLSSNVTASQTSYRSGNSKVSLNNPKLLEMVEDTVKRLILPELHQMRKEQKTSRNLQDFDDTRRASVGDRGSYQSDLHRSVSKSSSTPNIRSKPKVVLNRYDDDPGQVLSRGDSERIKNPRSGRDQSDRRRHRSSIAESVEEEHEKKDRSGHKIRDAAAGAIAGGILTAAAIKHHNRKDRSHSRSRRSRSDSITDSVERLHQERLHNEPGSYEHHELASDVTESTQRYYDNHTPRNSGHMASYSADSYVNDGRQSRDEYDSVSDSLRHNHDGHRRHKLQLPFTGGATESDITRASIMSASTDGQYYEDGALATPTREVSRGTTSGPVHGLTGSPAAHSYSDLQDTIRTKRGIPRDANEVLVDDLAKKQSRDRLRVSSSSRATSISEHTHKAGTKASDHSIAESYDQTTTGNLTPTKSKWKHPALAGAAAGIGGAVLADRLTERRSHEIDETERHKQSFSPAQSVSTRGDLNDPLIPAALNTRSPRSTESPLAPDVDSFAARSKRTNFQRDSDIYDDVQIEDPEAWFQHEHEKNEQYRNSLDEKRMTDYTVDSLSTTATDREVVDRDVRDIAANPHYVLHPAGVESAVASLIDPSNLSSHHSSALEASNSALSKHDDLVHENITQLEHHSPNAHELQMAQVLPADLPSHGGLEISPIHQLKQREMAQSPRQSEARSSRERLSVRESTPVHLGASGMPDLNDPMPEIGHGVDSPSEASSIRSIPKDPTSVKGSRERIHRKAVASPRQATRNFSFEKNDDASISSHEGEKMTPAKLAAGGLATGIVAGAAAAAYKGRNSASPRSTRATHRATVDDVDEDTHDATLNLRADHEKPSVTPTNAHFTSDEGYVSGAYARSLDTPREHAAASPRYFEDENGEYDDALQNEDPFLTTQRASDVSGISQGMESPLYDSATGQGLDRIQSKDVVALMDHLTVRDAQRNARDTEILVTLVRSAAEMRQNIEELKRFITEQDRMIMKNTDRNGEATTQKILSAASNQKSPRPLRPVYDVESLPDKRQNVFKRALKGLSGRNSNDLGRMEEMLMQVLDDVETLKEAHQTQGRSSWDRGDSSSMGSREDDISSYEALRAKADSTGYEPEGLPGTGSTPAHSANFKISPPAKQVFHSGYDGRRDSINRVSTVMEGDEEDEEDFDREEQLTPKPGDAYRYGSPNLDERRNGLMFTSTPPIQTHSRHQSLDMTPEKQRKHASTGSSVLSGNPKISRWSRTTTSSVPEGYDSRRQSQEQRPLSDATLSSHSLKEFQNDRESIDSGHSSRISKGKQILPDERSLRSYRSDLTRTPSPLIPSEASATNQRAHADHLEDHLELPVEDDDFDDPKYSAVRNSLLLEHPQPRPGPTHRHQTNLESQAQDFGPSAGSLTGSDLSQRTVESDFDPSQWGSNPALSLARAHKLGRINPQAHASPVQSSAESSPRSAKVPYDDGPLLPIQKPDPEPEYTDDGDRQRTYQRSQAPPRTFDRLYYSSPLGSGHLLEPIEEVRYSLETDGGRMTPNRDVTPEPEPKVSKARLNPIRKITGPRPMVRNVSGPKTARE</sequence>
<protein>
    <submittedName>
        <fullName evidence="2">Uncharacterized protein</fullName>
    </submittedName>
</protein>
<dbReference type="Proteomes" id="UP000799439">
    <property type="component" value="Unassembled WGS sequence"/>
</dbReference>
<evidence type="ECO:0000313" key="3">
    <source>
        <dbReference type="Proteomes" id="UP000799439"/>
    </source>
</evidence>
<feature type="compositionally biased region" description="Basic and acidic residues" evidence="1">
    <location>
        <begin position="246"/>
        <end position="260"/>
    </location>
</feature>
<feature type="compositionally biased region" description="Low complexity" evidence="1">
    <location>
        <begin position="680"/>
        <end position="690"/>
    </location>
</feature>
<feature type="region of interest" description="Disordered" evidence="1">
    <location>
        <begin position="751"/>
        <end position="808"/>
    </location>
</feature>